<evidence type="ECO:0000256" key="1">
    <source>
        <dbReference type="SAM" id="MobiDB-lite"/>
    </source>
</evidence>
<comment type="caution">
    <text evidence="2">The sequence shown here is derived from an EMBL/GenBank/DDBJ whole genome shotgun (WGS) entry which is preliminary data.</text>
</comment>
<proteinExistence type="predicted"/>
<dbReference type="EMBL" id="JBBNAE010000003">
    <property type="protein sequence ID" value="KAK9136863.1"/>
    <property type="molecule type" value="Genomic_DNA"/>
</dbReference>
<evidence type="ECO:0000313" key="2">
    <source>
        <dbReference type="EMBL" id="KAK9136863.1"/>
    </source>
</evidence>
<feature type="region of interest" description="Disordered" evidence="1">
    <location>
        <begin position="1"/>
        <end position="31"/>
    </location>
</feature>
<dbReference type="Proteomes" id="UP001417504">
    <property type="component" value="Unassembled WGS sequence"/>
</dbReference>
<dbReference type="AlphaFoldDB" id="A0AAP0JPC8"/>
<accession>A0AAP0JPC8</accession>
<sequence length="77" mass="8549">MQQRENEMSDERRELRRRGEVAGARSSRGRGSEINVSLVNVVLDVVIGGKELGCLGFKYAKTKYANRPGVGVESQPR</sequence>
<protein>
    <submittedName>
        <fullName evidence="2">Uncharacterized protein</fullName>
    </submittedName>
</protein>
<feature type="compositionally biased region" description="Basic and acidic residues" evidence="1">
    <location>
        <begin position="1"/>
        <end position="20"/>
    </location>
</feature>
<name>A0AAP0JPC8_9MAGN</name>
<keyword evidence="3" id="KW-1185">Reference proteome</keyword>
<evidence type="ECO:0000313" key="3">
    <source>
        <dbReference type="Proteomes" id="UP001417504"/>
    </source>
</evidence>
<reference evidence="2 3" key="1">
    <citation type="submission" date="2024-01" db="EMBL/GenBank/DDBJ databases">
        <title>Genome assemblies of Stephania.</title>
        <authorList>
            <person name="Yang L."/>
        </authorList>
    </citation>
    <scope>NUCLEOTIDE SEQUENCE [LARGE SCALE GENOMIC DNA]</scope>
    <source>
        <strain evidence="2">QJT</strain>
        <tissue evidence="2">Leaf</tissue>
    </source>
</reference>
<gene>
    <name evidence="2" type="ORF">Sjap_007457</name>
</gene>
<organism evidence="2 3">
    <name type="scientific">Stephania japonica</name>
    <dbReference type="NCBI Taxonomy" id="461633"/>
    <lineage>
        <taxon>Eukaryota</taxon>
        <taxon>Viridiplantae</taxon>
        <taxon>Streptophyta</taxon>
        <taxon>Embryophyta</taxon>
        <taxon>Tracheophyta</taxon>
        <taxon>Spermatophyta</taxon>
        <taxon>Magnoliopsida</taxon>
        <taxon>Ranunculales</taxon>
        <taxon>Menispermaceae</taxon>
        <taxon>Menispermoideae</taxon>
        <taxon>Cissampelideae</taxon>
        <taxon>Stephania</taxon>
    </lineage>
</organism>